<dbReference type="Pfam" id="PF01018">
    <property type="entry name" value="GTP1_OBG"/>
    <property type="match status" value="1"/>
</dbReference>
<evidence type="ECO:0000256" key="9">
    <source>
        <dbReference type="HAMAP-Rule" id="MF_01454"/>
    </source>
</evidence>
<dbReference type="Proteomes" id="UP000306192">
    <property type="component" value="Unassembled WGS sequence"/>
</dbReference>
<evidence type="ECO:0000256" key="10">
    <source>
        <dbReference type="SAM" id="MobiDB-lite"/>
    </source>
</evidence>
<evidence type="ECO:0000256" key="7">
    <source>
        <dbReference type="ARBA" id="ARBA00022842"/>
    </source>
</evidence>
<dbReference type="CDD" id="cd01898">
    <property type="entry name" value="Obg"/>
    <property type="match status" value="1"/>
</dbReference>
<evidence type="ECO:0000256" key="8">
    <source>
        <dbReference type="ARBA" id="ARBA00023134"/>
    </source>
</evidence>
<dbReference type="HAMAP" id="MF_01454">
    <property type="entry name" value="GTPase_Obg"/>
    <property type="match status" value="1"/>
</dbReference>
<evidence type="ECO:0000313" key="14">
    <source>
        <dbReference type="EMBL" id="TIH34330.1"/>
    </source>
</evidence>
<feature type="compositionally biased region" description="Basic and acidic residues" evidence="10">
    <location>
        <begin position="454"/>
        <end position="470"/>
    </location>
</feature>
<evidence type="ECO:0000256" key="4">
    <source>
        <dbReference type="ARBA" id="ARBA00022723"/>
    </source>
</evidence>
<dbReference type="PROSITE" id="PS00905">
    <property type="entry name" value="GTP1_OBG"/>
    <property type="match status" value="1"/>
</dbReference>
<evidence type="ECO:0000256" key="6">
    <source>
        <dbReference type="ARBA" id="ARBA00022801"/>
    </source>
</evidence>
<organism evidence="14 15">
    <name type="scientific">Subtercola vilae</name>
    <dbReference type="NCBI Taxonomy" id="2056433"/>
    <lineage>
        <taxon>Bacteria</taxon>
        <taxon>Bacillati</taxon>
        <taxon>Actinomycetota</taxon>
        <taxon>Actinomycetes</taxon>
        <taxon>Micrococcales</taxon>
        <taxon>Microbacteriaceae</taxon>
        <taxon>Subtercola</taxon>
    </lineage>
</organism>
<keyword evidence="7 9" id="KW-0460">Magnesium</keyword>
<dbReference type="GO" id="GO:0000287">
    <property type="term" value="F:magnesium ion binding"/>
    <property type="evidence" value="ECO:0007669"/>
    <property type="project" value="InterPro"/>
</dbReference>
<dbReference type="EC" id="3.6.5.-" evidence="9"/>
<dbReference type="Gene3D" id="3.30.300.350">
    <property type="entry name" value="GTP-binding protein OBG, C-terminal domain"/>
    <property type="match status" value="1"/>
</dbReference>
<gene>
    <name evidence="14" type="primary">obgE</name>
    <name evidence="9" type="synonym">obg</name>
    <name evidence="14" type="ORF">D4765_13115</name>
</gene>
<feature type="binding site" evidence="9">
    <location>
        <begin position="191"/>
        <end position="195"/>
    </location>
    <ligand>
        <name>GTP</name>
        <dbReference type="ChEBI" id="CHEBI:37565"/>
    </ligand>
</feature>
<dbReference type="Gene3D" id="2.70.210.12">
    <property type="entry name" value="GTP1/OBG domain"/>
    <property type="match status" value="1"/>
</dbReference>
<dbReference type="InterPro" id="IPR015349">
    <property type="entry name" value="OCT_dom"/>
</dbReference>
<dbReference type="PANTHER" id="PTHR11702">
    <property type="entry name" value="DEVELOPMENTALLY REGULATED GTP-BINDING PROTEIN-RELATED"/>
    <property type="match status" value="1"/>
</dbReference>
<evidence type="ECO:0000259" key="12">
    <source>
        <dbReference type="PROSITE" id="PS51881"/>
    </source>
</evidence>
<comment type="similarity">
    <text evidence="2 9">Belongs to the TRAFAC class OBG-HflX-like GTPase superfamily. OBG GTPase family.</text>
</comment>
<keyword evidence="5 9" id="KW-0547">Nucleotide-binding</keyword>
<comment type="cofactor">
    <cofactor evidence="1 9">
        <name>Mg(2+)</name>
        <dbReference type="ChEBI" id="CHEBI:18420"/>
    </cofactor>
</comment>
<dbReference type="FunFam" id="2.70.210.12:FF:000001">
    <property type="entry name" value="GTPase Obg"/>
    <property type="match status" value="1"/>
</dbReference>
<dbReference type="NCBIfam" id="NF008954">
    <property type="entry name" value="PRK12296.1"/>
    <property type="match status" value="1"/>
</dbReference>
<feature type="binding site" evidence="9">
    <location>
        <begin position="212"/>
        <end position="215"/>
    </location>
    <ligand>
        <name>GTP</name>
        <dbReference type="ChEBI" id="CHEBI:37565"/>
    </ligand>
</feature>
<dbReference type="NCBIfam" id="NF008956">
    <property type="entry name" value="PRK12299.1"/>
    <property type="match status" value="1"/>
</dbReference>
<dbReference type="InterPro" id="IPR006073">
    <property type="entry name" value="GTP-bd"/>
</dbReference>
<dbReference type="SUPFAM" id="SSF52540">
    <property type="entry name" value="P-loop containing nucleoside triphosphate hydrolases"/>
    <property type="match status" value="1"/>
</dbReference>
<feature type="domain" description="OCT" evidence="12">
    <location>
        <begin position="355"/>
        <end position="439"/>
    </location>
</feature>
<feature type="domain" description="OBG-type G" evidence="11">
    <location>
        <begin position="160"/>
        <end position="336"/>
    </location>
</feature>
<evidence type="ECO:0000256" key="1">
    <source>
        <dbReference type="ARBA" id="ARBA00001946"/>
    </source>
</evidence>
<dbReference type="Pfam" id="PF01926">
    <property type="entry name" value="MMR_HSR1"/>
    <property type="match status" value="1"/>
</dbReference>
<dbReference type="InterPro" id="IPR036726">
    <property type="entry name" value="GTP1_OBG_dom_sf"/>
</dbReference>
<feature type="region of interest" description="Disordered" evidence="10">
    <location>
        <begin position="491"/>
        <end position="549"/>
    </location>
</feature>
<feature type="domain" description="Obg" evidence="13">
    <location>
        <begin position="2"/>
        <end position="159"/>
    </location>
</feature>
<comment type="subcellular location">
    <subcellularLocation>
        <location evidence="9">Cytoplasm</location>
    </subcellularLocation>
</comment>
<evidence type="ECO:0000256" key="5">
    <source>
        <dbReference type="ARBA" id="ARBA00022741"/>
    </source>
</evidence>
<dbReference type="NCBIfam" id="TIGR02729">
    <property type="entry name" value="Obg_CgtA"/>
    <property type="match status" value="1"/>
</dbReference>
<dbReference type="NCBIfam" id="NF008955">
    <property type="entry name" value="PRK12297.1"/>
    <property type="match status" value="1"/>
</dbReference>
<dbReference type="SUPFAM" id="SSF102741">
    <property type="entry name" value="Obg GTP-binding protein C-terminal domain"/>
    <property type="match status" value="1"/>
</dbReference>
<dbReference type="GO" id="GO:0042254">
    <property type="term" value="P:ribosome biogenesis"/>
    <property type="evidence" value="ECO:0007669"/>
    <property type="project" value="UniProtKB-UniRule"/>
</dbReference>
<evidence type="ECO:0000259" key="11">
    <source>
        <dbReference type="PROSITE" id="PS51710"/>
    </source>
</evidence>
<keyword evidence="15" id="KW-1185">Reference proteome</keyword>
<dbReference type="EMBL" id="QYRT01000027">
    <property type="protein sequence ID" value="TIH34330.1"/>
    <property type="molecule type" value="Genomic_DNA"/>
</dbReference>
<dbReference type="GO" id="GO:0005737">
    <property type="term" value="C:cytoplasm"/>
    <property type="evidence" value="ECO:0007669"/>
    <property type="project" value="UniProtKB-SubCell"/>
</dbReference>
<dbReference type="PROSITE" id="PS51883">
    <property type="entry name" value="OBG"/>
    <property type="match status" value="1"/>
</dbReference>
<evidence type="ECO:0000256" key="2">
    <source>
        <dbReference type="ARBA" id="ARBA00007699"/>
    </source>
</evidence>
<dbReference type="InterPro" id="IPR045086">
    <property type="entry name" value="OBG_GTPase"/>
</dbReference>
<sequence length="549" mass="57873">MATFVDQVTLHLRAGDGGNGCVSIKREKFKPLAGPDGGNGGNGGDIVLESSPQTTTILDFHRRPHRSSENGGPGMGDHKSGFTSGELVLNVPVGTVVKDADGTVLVDMDEPGMRIVVAPGGQGGLGNAALASSKRKAPGFALLGTPGWEGDVFLELKTVADIALVGYPSAGKSSLVAAMSAAKPKIADYPFTTLHPNLGVVQAGETRYTVADVPGLIEGASEGKGLGLEFLRHVERCSALLHVLDCATLDPGRDPISDLDIILVELAAYPVPDGQLPLLERPQLIALNKIDVPEARELADFVRADLEARGYRVFEISTASHEGLPALSFALAEIVEKARAEAADDAAKPRIVIRPQAVDTTDFVVKVEGGSFGNIYRVLGQKPQRWVAQTDFTNEEAIGFLADRLAKLGVEDELFRAGAVGGSTVVIGPGNGIIFDWEPTLTSTAELVTAPRGTDPRIDQNNRRTNQTRRERYVEMMNAKSEARAELVREKEAGLWGDEEADGLTVPDYDSEGRTGDTGDSSADSSAAADVTADAVSADAAGESSREDA</sequence>
<feature type="binding site" evidence="9">
    <location>
        <begin position="317"/>
        <end position="319"/>
    </location>
    <ligand>
        <name>GTP</name>
        <dbReference type="ChEBI" id="CHEBI:37565"/>
    </ligand>
</feature>
<feature type="binding site" evidence="9">
    <location>
        <position position="193"/>
    </location>
    <ligand>
        <name>Mg(2+)</name>
        <dbReference type="ChEBI" id="CHEBI:18420"/>
    </ligand>
</feature>
<feature type="binding site" evidence="9">
    <location>
        <begin position="166"/>
        <end position="173"/>
    </location>
    <ligand>
        <name>GTP</name>
        <dbReference type="ChEBI" id="CHEBI:37565"/>
    </ligand>
</feature>
<dbReference type="PANTHER" id="PTHR11702:SF31">
    <property type="entry name" value="MITOCHONDRIAL RIBOSOME-ASSOCIATED GTPASE 2"/>
    <property type="match status" value="1"/>
</dbReference>
<feature type="binding site" evidence="9">
    <location>
        <position position="173"/>
    </location>
    <ligand>
        <name>Mg(2+)</name>
        <dbReference type="ChEBI" id="CHEBI:18420"/>
    </ligand>
</feature>
<feature type="compositionally biased region" description="Low complexity" evidence="10">
    <location>
        <begin position="518"/>
        <end position="542"/>
    </location>
</feature>
<dbReference type="PRINTS" id="PR00326">
    <property type="entry name" value="GTP1OBG"/>
</dbReference>
<protein>
    <recommendedName>
        <fullName evidence="9">GTPase Obg</fullName>
        <ecNumber evidence="9">3.6.5.-</ecNumber>
    </recommendedName>
    <alternativeName>
        <fullName evidence="9">GTP-binding protein Obg</fullName>
    </alternativeName>
</protein>
<proteinExistence type="inferred from homology"/>
<evidence type="ECO:0000256" key="3">
    <source>
        <dbReference type="ARBA" id="ARBA00022490"/>
    </source>
</evidence>
<feature type="binding site" evidence="9">
    <location>
        <begin position="288"/>
        <end position="291"/>
    </location>
    <ligand>
        <name>GTP</name>
        <dbReference type="ChEBI" id="CHEBI:37565"/>
    </ligand>
</feature>
<dbReference type="InterPro" id="IPR027417">
    <property type="entry name" value="P-loop_NTPase"/>
</dbReference>
<dbReference type="PROSITE" id="PS51881">
    <property type="entry name" value="OCT"/>
    <property type="match status" value="1"/>
</dbReference>
<comment type="caution">
    <text evidence="14">The sequence shown here is derived from an EMBL/GenBank/DDBJ whole genome shotgun (WGS) entry which is preliminary data.</text>
</comment>
<dbReference type="GO" id="GO:0005525">
    <property type="term" value="F:GTP binding"/>
    <property type="evidence" value="ECO:0007669"/>
    <property type="project" value="UniProtKB-UniRule"/>
</dbReference>
<keyword evidence="4 9" id="KW-0479">Metal-binding</keyword>
<dbReference type="InterPro" id="IPR014100">
    <property type="entry name" value="GTP-bd_Obg/CgtA"/>
</dbReference>
<keyword evidence="8 9" id="KW-0342">GTP-binding</keyword>
<dbReference type="GO" id="GO:0003924">
    <property type="term" value="F:GTPase activity"/>
    <property type="evidence" value="ECO:0007669"/>
    <property type="project" value="UniProtKB-UniRule"/>
</dbReference>
<comment type="function">
    <text evidence="9">An essential GTPase which binds GTP, GDP and possibly (p)ppGpp with moderate affinity, with high nucleotide exchange rates and a fairly low GTP hydrolysis rate. Plays a role in control of the cell cycle, stress response, ribosome biogenesis and in those bacteria that undergo differentiation, in morphogenesis control.</text>
</comment>
<dbReference type="InterPro" id="IPR006169">
    <property type="entry name" value="GTP1_OBG_dom"/>
</dbReference>
<dbReference type="AlphaFoldDB" id="A0A4T2BSP8"/>
<dbReference type="Gene3D" id="3.40.50.300">
    <property type="entry name" value="P-loop containing nucleotide triphosphate hydrolases"/>
    <property type="match status" value="1"/>
</dbReference>
<dbReference type="OrthoDB" id="9807318at2"/>
<dbReference type="InterPro" id="IPR006074">
    <property type="entry name" value="GTP1-OBG_CS"/>
</dbReference>
<feature type="region of interest" description="Disordered" evidence="10">
    <location>
        <begin position="451"/>
        <end position="470"/>
    </location>
</feature>
<dbReference type="InterPro" id="IPR031167">
    <property type="entry name" value="G_OBG"/>
</dbReference>
<comment type="subunit">
    <text evidence="9">Monomer.</text>
</comment>
<reference evidence="14 15" key="1">
    <citation type="journal article" date="2019" name="Microorganisms">
        <title>Systematic Affiliation and Genome Analysis of Subtercola vilae DB165(T) with Particular Emphasis on Cold Adaptation of an Isolate from a High-Altitude Cold Volcano Lake.</title>
        <authorList>
            <person name="Villalobos A.S."/>
            <person name="Wiese J."/>
            <person name="Imhoff J.F."/>
            <person name="Dorador C."/>
            <person name="Keller A."/>
            <person name="Hentschel U."/>
        </authorList>
    </citation>
    <scope>NUCLEOTIDE SEQUENCE [LARGE SCALE GENOMIC DNA]</scope>
    <source>
        <strain evidence="14 15">DB165</strain>
    </source>
</reference>
<name>A0A4T2BSP8_9MICO</name>
<dbReference type="RefSeq" id="WP_136642748.1">
    <property type="nucleotide sequence ID" value="NZ_QYRT01000027.1"/>
</dbReference>
<keyword evidence="6 9" id="KW-0378">Hydrolase</keyword>
<keyword evidence="3 9" id="KW-0963">Cytoplasm</keyword>
<dbReference type="NCBIfam" id="TIGR03595">
    <property type="entry name" value="Obg_CgtA_exten"/>
    <property type="match status" value="1"/>
</dbReference>
<evidence type="ECO:0000259" key="13">
    <source>
        <dbReference type="PROSITE" id="PS51883"/>
    </source>
</evidence>
<evidence type="ECO:0000313" key="15">
    <source>
        <dbReference type="Proteomes" id="UP000306192"/>
    </source>
</evidence>
<dbReference type="SUPFAM" id="SSF82051">
    <property type="entry name" value="Obg GTP-binding protein N-terminal domain"/>
    <property type="match status" value="1"/>
</dbReference>
<dbReference type="Pfam" id="PF09269">
    <property type="entry name" value="DUF1967"/>
    <property type="match status" value="1"/>
</dbReference>
<dbReference type="PROSITE" id="PS51710">
    <property type="entry name" value="G_OBG"/>
    <property type="match status" value="1"/>
</dbReference>
<dbReference type="InterPro" id="IPR036346">
    <property type="entry name" value="GTP-bd_prot_GTP1/OBG_C_sf"/>
</dbReference>
<accession>A0A4T2BSP8</accession>